<gene>
    <name evidence="3" type="ORF">P8936_06510</name>
</gene>
<evidence type="ECO:0000313" key="3">
    <source>
        <dbReference type="EMBL" id="XBH14804.1"/>
    </source>
</evidence>
<dbReference type="InterPro" id="IPR050639">
    <property type="entry name" value="SSR_resolvase"/>
</dbReference>
<dbReference type="CDD" id="cd00338">
    <property type="entry name" value="Ser_Recombinase"/>
    <property type="match status" value="1"/>
</dbReference>
<dbReference type="InterPro" id="IPR038109">
    <property type="entry name" value="DNA_bind_recomb_sf"/>
</dbReference>
<feature type="domain" description="Recombinase" evidence="2">
    <location>
        <begin position="171"/>
        <end position="319"/>
    </location>
</feature>
<dbReference type="Pfam" id="PF00239">
    <property type="entry name" value="Resolvase"/>
    <property type="match status" value="1"/>
</dbReference>
<dbReference type="SUPFAM" id="SSF53041">
    <property type="entry name" value="Resolvase-like"/>
    <property type="match status" value="1"/>
</dbReference>
<dbReference type="InterPro" id="IPR025827">
    <property type="entry name" value="Zn_ribbon_recom_dom"/>
</dbReference>
<dbReference type="AlphaFoldDB" id="A0AAU7DAR5"/>
<dbReference type="RefSeq" id="WP_348270077.1">
    <property type="nucleotide sequence ID" value="NZ_CP121195.1"/>
</dbReference>
<dbReference type="SMART" id="SM00857">
    <property type="entry name" value="Resolvase"/>
    <property type="match status" value="1"/>
</dbReference>
<reference evidence="3" key="1">
    <citation type="submission" date="2023-03" db="EMBL/GenBank/DDBJ databases">
        <title>Edaphobacter sp.</title>
        <authorList>
            <person name="Huber K.J."/>
            <person name="Papendorf J."/>
            <person name="Pilke C."/>
            <person name="Bunk B."/>
            <person name="Sproeer C."/>
            <person name="Pester M."/>
        </authorList>
    </citation>
    <scope>NUCLEOTIDE SEQUENCE</scope>
    <source>
        <strain evidence="3">DSM 109920</strain>
    </source>
</reference>
<dbReference type="PROSITE" id="PS51737">
    <property type="entry name" value="RECOMBINASE_DNA_BIND"/>
    <property type="match status" value="1"/>
</dbReference>
<evidence type="ECO:0000256" key="1">
    <source>
        <dbReference type="SAM" id="Coils"/>
    </source>
</evidence>
<protein>
    <submittedName>
        <fullName evidence="3">Recombinase family protein</fullName>
    </submittedName>
</protein>
<accession>A0AAU7DAR5</accession>
<dbReference type="GO" id="GO:0003677">
    <property type="term" value="F:DNA binding"/>
    <property type="evidence" value="ECO:0007669"/>
    <property type="project" value="InterPro"/>
</dbReference>
<keyword evidence="1" id="KW-0175">Coiled coil</keyword>
<dbReference type="PANTHER" id="PTHR30461">
    <property type="entry name" value="DNA-INVERTASE FROM LAMBDOID PROPHAGE"/>
    <property type="match status" value="1"/>
</dbReference>
<dbReference type="Pfam" id="PF13408">
    <property type="entry name" value="Zn_ribbon_recom"/>
    <property type="match status" value="1"/>
</dbReference>
<sequence length="554" mass="62923">MTPVAVDSNLTVVGAYARFSNDGLQRDSSIDDQFTTCTQAAEEKGWVYDPSLQFSDAGLSGALMSTRDSLQVLLKLIESDKAKSYHGFMFDDTSRLGRNLSEVLQFCKLCQFHGVFLYFVNQQLDSRDPNFYELIKNYASSDENFLKSLGHAVIRGQKGRIKAGMIHGGRYYGYKGEAILDPLKRSTASKKAIKGVKLVRDEVEAEVVRTIYRWAEEGLSLMRIARECITANFPRPERKGRAKTVWTVSAVSQILHSKLYCGYLSYGKTTNARHPVTGRVENRSTDKSKWMEIHFPDLAIVTVEQWERVQAITKTHTNFGAHRLGGMGRRDKSAQIPLFSGLLICGSCGGAYVVTDKNLEGNRVLQCKNYRFYKTCDNPLTLIEQELEQRLIDYIVNRLLVPENLNFAVERFHTELNARIAIEELQCKESQASKKKLIREQSRLELELKNIINSLREIGPEESLKSEFQRIQGRLNLLKNELQENITSKLRPISPKDAHQFVNSRAERLSELLLANRISAQRVIRQFIGPLTVSRHPEGHLPMCRIQGGLRVCN</sequence>
<dbReference type="PANTHER" id="PTHR30461:SF23">
    <property type="entry name" value="DNA RECOMBINASE-RELATED"/>
    <property type="match status" value="1"/>
</dbReference>
<dbReference type="Gene3D" id="3.90.1750.20">
    <property type="entry name" value="Putative Large Serine Recombinase, Chain B, Domain 2"/>
    <property type="match status" value="1"/>
</dbReference>
<dbReference type="InterPro" id="IPR036162">
    <property type="entry name" value="Resolvase-like_N_sf"/>
</dbReference>
<name>A0AAU7DAR5_9BACT</name>
<dbReference type="Gene3D" id="3.40.50.1390">
    <property type="entry name" value="Resolvase, N-terminal catalytic domain"/>
    <property type="match status" value="1"/>
</dbReference>
<organism evidence="3">
    <name type="scientific">Edaphobacter paludis</name>
    <dbReference type="NCBI Taxonomy" id="3035702"/>
    <lineage>
        <taxon>Bacteria</taxon>
        <taxon>Pseudomonadati</taxon>
        <taxon>Acidobacteriota</taxon>
        <taxon>Terriglobia</taxon>
        <taxon>Terriglobales</taxon>
        <taxon>Acidobacteriaceae</taxon>
        <taxon>Edaphobacter</taxon>
    </lineage>
</organism>
<proteinExistence type="predicted"/>
<dbReference type="GO" id="GO:0000150">
    <property type="term" value="F:DNA strand exchange activity"/>
    <property type="evidence" value="ECO:0007669"/>
    <property type="project" value="InterPro"/>
</dbReference>
<dbReference type="EMBL" id="CP121195">
    <property type="protein sequence ID" value="XBH14804.1"/>
    <property type="molecule type" value="Genomic_DNA"/>
</dbReference>
<evidence type="ECO:0000259" key="2">
    <source>
        <dbReference type="PROSITE" id="PS51737"/>
    </source>
</evidence>
<dbReference type="Pfam" id="PF07508">
    <property type="entry name" value="Recombinase"/>
    <property type="match status" value="1"/>
</dbReference>
<dbReference type="InterPro" id="IPR006119">
    <property type="entry name" value="Resolv_N"/>
</dbReference>
<dbReference type="InterPro" id="IPR011109">
    <property type="entry name" value="DNA_bind_recombinase_dom"/>
</dbReference>
<feature type="coiled-coil region" evidence="1">
    <location>
        <begin position="427"/>
        <end position="481"/>
    </location>
</feature>